<proteinExistence type="predicted"/>
<evidence type="ECO:0000313" key="1">
    <source>
        <dbReference type="EMBL" id="TMX76691.1"/>
    </source>
</evidence>
<accession>A0ACD3SZL2</accession>
<reference evidence="1" key="1">
    <citation type="submission" date="2018-03" db="EMBL/GenBank/DDBJ databases">
        <title>Genomic characterization of a polymicrobial infection associated with a disease outbreak in Pacific white shrimp (Litopenaeus vannamei).</title>
        <authorList>
            <person name="Turner J.W."/>
            <person name="Bachand P.T."/>
            <person name="Tallman J."/>
            <person name="Elledge N.C."/>
            <person name="Pinnell L.J."/>
            <person name="Laughlin R.C."/>
            <person name="Zimba P.V."/>
        </authorList>
    </citation>
    <scope>NUCLEOTIDE SEQUENCE</scope>
    <source>
        <strain evidence="1">Hep-2b-22</strain>
    </source>
</reference>
<dbReference type="Proteomes" id="UP000718715">
    <property type="component" value="Unassembled WGS sequence"/>
</dbReference>
<evidence type="ECO:0000313" key="2">
    <source>
        <dbReference type="Proteomes" id="UP000718715"/>
    </source>
</evidence>
<dbReference type="EMBL" id="PZOJ01000023">
    <property type="protein sequence ID" value="TMX76691.1"/>
    <property type="molecule type" value="Genomic_DNA"/>
</dbReference>
<gene>
    <name evidence="1" type="ORF">DA092_07160</name>
</gene>
<keyword evidence="2" id="KW-1185">Reference proteome</keyword>
<sequence>MELTDSIQIHYDGKGENITAHLMPSSLVSSSVKAFDTIYKEAFKEANKIYGSNLETDTYVQGGFEKGSLKWLQKLVSVQNEEQIQIDCVDSQSRVTAAVSKVVSILTRLDHDMPEIVIQETSDGYAVNVKDGTEPADELVCAILTNGKIRKAIGELTKPLTMKGIDSLTINSCSNGFESIEVGQESANILSYQKSHVSLVEEGNFVGYYQAEDLSYNPKKHGNLIQ</sequence>
<protein>
    <submittedName>
        <fullName evidence="1">Uncharacterized protein</fullName>
    </submittedName>
</protein>
<organism evidence="1 2">
    <name type="scientific">Photobacterium damselae</name>
    <dbReference type="NCBI Taxonomy" id="38293"/>
    <lineage>
        <taxon>Bacteria</taxon>
        <taxon>Pseudomonadati</taxon>
        <taxon>Pseudomonadota</taxon>
        <taxon>Gammaproteobacteria</taxon>
        <taxon>Vibrionales</taxon>
        <taxon>Vibrionaceae</taxon>
        <taxon>Photobacterium</taxon>
    </lineage>
</organism>
<name>A0ACD3SZL2_PHODM</name>
<comment type="caution">
    <text evidence="1">The sequence shown here is derived from an EMBL/GenBank/DDBJ whole genome shotgun (WGS) entry which is preliminary data.</text>
</comment>